<name>A0A5D9CDG3_9SPHN</name>
<dbReference type="GO" id="GO:0005829">
    <property type="term" value="C:cytosol"/>
    <property type="evidence" value="ECO:0007669"/>
    <property type="project" value="TreeGrafter"/>
</dbReference>
<evidence type="ECO:0000259" key="3">
    <source>
        <dbReference type="Pfam" id="PF02525"/>
    </source>
</evidence>
<dbReference type="EMBL" id="VTOU01000002">
    <property type="protein sequence ID" value="TZG28145.1"/>
    <property type="molecule type" value="Genomic_DNA"/>
</dbReference>
<dbReference type="InterPro" id="IPR051545">
    <property type="entry name" value="NAD(P)H_dehydrogenase_qn"/>
</dbReference>
<sequence>MKALIVHAHSESDSFVAAMRDAAVAALIAQGAEIAQSDLYAMGFNPVLSPADFGSRKNEAHLTYALEQRYNYDAGTLAPDIVAEIEKVLAADLIVFTFPVFWFSVPAILKGWIDRVFISGPFYGGRRVYGAGPLKGKKALAAFSLGGREHMFGPGSIHGELETGMLRHFFQGALGYVGCDVLEPFVAWHTPYVTHDARVAMLDALGGYVAGWGSLPVLPMPDLTRFDDSFAPKG</sequence>
<dbReference type="Gene3D" id="3.40.50.360">
    <property type="match status" value="1"/>
</dbReference>
<keyword evidence="2" id="KW-0560">Oxidoreductase</keyword>
<dbReference type="Proteomes" id="UP000322077">
    <property type="component" value="Unassembled WGS sequence"/>
</dbReference>
<comment type="similarity">
    <text evidence="1">Belongs to the NAD(P)H dehydrogenase (quinone) family.</text>
</comment>
<feature type="domain" description="Flavodoxin-like fold" evidence="3">
    <location>
        <begin position="1"/>
        <end position="195"/>
    </location>
</feature>
<protein>
    <submittedName>
        <fullName evidence="4">NAD(P)H-dependent oxidoreductase</fullName>
    </submittedName>
</protein>
<dbReference type="AlphaFoldDB" id="A0A5D9CDG3"/>
<dbReference type="RefSeq" id="WP_149522080.1">
    <property type="nucleotide sequence ID" value="NZ_VTOU01000002.1"/>
</dbReference>
<reference evidence="4 5" key="1">
    <citation type="submission" date="2019-08" db="EMBL/GenBank/DDBJ databases">
        <authorList>
            <person name="Wang G."/>
            <person name="Xu Z."/>
        </authorList>
    </citation>
    <scope>NUCLEOTIDE SEQUENCE [LARGE SCALE GENOMIC DNA]</scope>
    <source>
        <strain evidence="4 5">ZX</strain>
    </source>
</reference>
<dbReference type="PANTHER" id="PTHR10204">
    <property type="entry name" value="NAD P H OXIDOREDUCTASE-RELATED"/>
    <property type="match status" value="1"/>
</dbReference>
<keyword evidence="5" id="KW-1185">Reference proteome</keyword>
<comment type="caution">
    <text evidence="4">The sequence shown here is derived from an EMBL/GenBank/DDBJ whole genome shotgun (WGS) entry which is preliminary data.</text>
</comment>
<dbReference type="InterPro" id="IPR029039">
    <property type="entry name" value="Flavoprotein-like_sf"/>
</dbReference>
<accession>A0A5D9CDG3</accession>
<evidence type="ECO:0000256" key="2">
    <source>
        <dbReference type="ARBA" id="ARBA00023002"/>
    </source>
</evidence>
<gene>
    <name evidence="4" type="ORF">FYJ91_09975</name>
</gene>
<evidence type="ECO:0000313" key="4">
    <source>
        <dbReference type="EMBL" id="TZG28145.1"/>
    </source>
</evidence>
<organism evidence="4 5">
    <name type="scientific">Sphingomonas montanisoli</name>
    <dbReference type="NCBI Taxonomy" id="2606412"/>
    <lineage>
        <taxon>Bacteria</taxon>
        <taxon>Pseudomonadati</taxon>
        <taxon>Pseudomonadota</taxon>
        <taxon>Alphaproteobacteria</taxon>
        <taxon>Sphingomonadales</taxon>
        <taxon>Sphingomonadaceae</taxon>
        <taxon>Sphingomonas</taxon>
    </lineage>
</organism>
<dbReference type="InterPro" id="IPR003680">
    <property type="entry name" value="Flavodoxin_fold"/>
</dbReference>
<dbReference type="GO" id="GO:0003955">
    <property type="term" value="F:NAD(P)H dehydrogenase (quinone) activity"/>
    <property type="evidence" value="ECO:0007669"/>
    <property type="project" value="TreeGrafter"/>
</dbReference>
<evidence type="ECO:0000313" key="5">
    <source>
        <dbReference type="Proteomes" id="UP000322077"/>
    </source>
</evidence>
<dbReference type="SUPFAM" id="SSF52218">
    <property type="entry name" value="Flavoproteins"/>
    <property type="match status" value="1"/>
</dbReference>
<dbReference type="Pfam" id="PF02525">
    <property type="entry name" value="Flavodoxin_2"/>
    <property type="match status" value="1"/>
</dbReference>
<evidence type="ECO:0000256" key="1">
    <source>
        <dbReference type="ARBA" id="ARBA00006252"/>
    </source>
</evidence>
<proteinExistence type="inferred from homology"/>
<dbReference type="PANTHER" id="PTHR10204:SF34">
    <property type="entry name" value="NAD(P)H DEHYDROGENASE [QUINONE] 1 ISOFORM 1"/>
    <property type="match status" value="1"/>
</dbReference>